<name>A0A4R6QZD5_9BURK</name>
<gene>
    <name evidence="7" type="ORF">EV672_12112</name>
</gene>
<evidence type="ECO:0000256" key="1">
    <source>
        <dbReference type="ARBA" id="ARBA00022475"/>
    </source>
</evidence>
<dbReference type="Pfam" id="PF03783">
    <property type="entry name" value="CsgG"/>
    <property type="match status" value="1"/>
</dbReference>
<proteinExistence type="predicted"/>
<keyword evidence="2 6" id="KW-0732">Signal</keyword>
<evidence type="ECO:0000313" key="7">
    <source>
        <dbReference type="EMBL" id="TDP78660.1"/>
    </source>
</evidence>
<reference evidence="7 8" key="1">
    <citation type="submission" date="2019-03" db="EMBL/GenBank/DDBJ databases">
        <title>Genomic Encyclopedia of Type Strains, Phase IV (KMG-IV): sequencing the most valuable type-strain genomes for metagenomic binning, comparative biology and taxonomic classification.</title>
        <authorList>
            <person name="Goeker M."/>
        </authorList>
    </citation>
    <scope>NUCLEOTIDE SEQUENCE [LARGE SCALE GENOMIC DNA]</scope>
    <source>
        <strain evidence="7 8">DSM 11901</strain>
    </source>
</reference>
<keyword evidence="5" id="KW-0449">Lipoprotein</keyword>
<evidence type="ECO:0000256" key="2">
    <source>
        <dbReference type="ARBA" id="ARBA00022729"/>
    </source>
</evidence>
<dbReference type="Gene3D" id="3.40.50.10610">
    <property type="entry name" value="ABC-type transport auxiliary lipoprotein component"/>
    <property type="match status" value="1"/>
</dbReference>
<evidence type="ECO:0000256" key="5">
    <source>
        <dbReference type="ARBA" id="ARBA00023288"/>
    </source>
</evidence>
<feature type="signal peptide" evidence="6">
    <location>
        <begin position="1"/>
        <end position="20"/>
    </location>
</feature>
<protein>
    <submittedName>
        <fullName evidence="7">Curli biogenesis system outer membrane secretion channel CsgG</fullName>
    </submittedName>
</protein>
<dbReference type="GO" id="GO:0030288">
    <property type="term" value="C:outer membrane-bounded periplasmic space"/>
    <property type="evidence" value="ECO:0007669"/>
    <property type="project" value="InterPro"/>
</dbReference>
<organism evidence="7 8">
    <name type="scientific">Aquabacterium commune</name>
    <dbReference type="NCBI Taxonomy" id="70586"/>
    <lineage>
        <taxon>Bacteria</taxon>
        <taxon>Pseudomonadati</taxon>
        <taxon>Pseudomonadota</taxon>
        <taxon>Betaproteobacteria</taxon>
        <taxon>Burkholderiales</taxon>
        <taxon>Aquabacterium</taxon>
    </lineage>
</organism>
<dbReference type="Proteomes" id="UP000294593">
    <property type="component" value="Unassembled WGS sequence"/>
</dbReference>
<comment type="caution">
    <text evidence="7">The sequence shown here is derived from an EMBL/GenBank/DDBJ whole genome shotgun (WGS) entry which is preliminary data.</text>
</comment>
<keyword evidence="1" id="KW-1003">Cell membrane</keyword>
<keyword evidence="4" id="KW-0564">Palmitate</keyword>
<evidence type="ECO:0000256" key="6">
    <source>
        <dbReference type="SAM" id="SignalP"/>
    </source>
</evidence>
<feature type="chain" id="PRO_5020204399" evidence="6">
    <location>
        <begin position="21"/>
        <end position="261"/>
    </location>
</feature>
<evidence type="ECO:0000256" key="3">
    <source>
        <dbReference type="ARBA" id="ARBA00023136"/>
    </source>
</evidence>
<keyword evidence="8" id="KW-1185">Reference proteome</keyword>
<dbReference type="PANTHER" id="PTHR41164:SF1">
    <property type="entry name" value="CURLI PRODUCTION ASSEMBLY_TRANSPORT COMPONENT CSGG"/>
    <property type="match status" value="1"/>
</dbReference>
<dbReference type="EMBL" id="SNXW01000021">
    <property type="protein sequence ID" value="TDP78660.1"/>
    <property type="molecule type" value="Genomic_DNA"/>
</dbReference>
<sequence>MKTSTLWALALMFAAGAASADKTETAEKDYDLPRCSKPIASVMVGQLACKSASCQATGKDSGAGGLMALAALASGNSSVSFPGVGEGMSAMLTTVLKETGCFEIQEREALDELNKELALVGKKVEVQQADFMISGAITSINMVTEKKQFAGGYIPILGAISTTTKTADLGLDIKVIDVNRAKVLQARTFTGNNETSSTSWGAAGFAGIGALGGMSTIKGTPMEEVVRDVLVRVASFTSRTLVDASGAKDVELVSPLAQAAK</sequence>
<dbReference type="RefSeq" id="WP_058088758.1">
    <property type="nucleotide sequence ID" value="NZ_SNXW01000021.1"/>
</dbReference>
<evidence type="ECO:0000313" key="8">
    <source>
        <dbReference type="Proteomes" id="UP000294593"/>
    </source>
</evidence>
<keyword evidence="3" id="KW-0472">Membrane</keyword>
<dbReference type="OrthoDB" id="8772575at2"/>
<dbReference type="InterPro" id="IPR005534">
    <property type="entry name" value="Curli_assmbl/transp-comp_CsgG"/>
</dbReference>
<dbReference type="AlphaFoldDB" id="A0A4R6QZD5"/>
<dbReference type="PANTHER" id="PTHR41164">
    <property type="entry name" value="CURLI PRODUCTION ASSEMBLY/TRANSPORT COMPONENT CSGG"/>
    <property type="match status" value="1"/>
</dbReference>
<evidence type="ECO:0000256" key="4">
    <source>
        <dbReference type="ARBA" id="ARBA00023139"/>
    </source>
</evidence>
<accession>A0A4R6QZD5</accession>